<dbReference type="PANTHER" id="PTHR43143">
    <property type="entry name" value="METALLOPHOSPHOESTERASE, CALCINEURIN SUPERFAMILY"/>
    <property type="match status" value="1"/>
</dbReference>
<dbReference type="Pfam" id="PF00149">
    <property type="entry name" value="Metallophos"/>
    <property type="match status" value="1"/>
</dbReference>
<dbReference type="GO" id="GO:0016787">
    <property type="term" value="F:hydrolase activity"/>
    <property type="evidence" value="ECO:0007669"/>
    <property type="project" value="InterPro"/>
</dbReference>
<dbReference type="InterPro" id="IPR004843">
    <property type="entry name" value="Calcineurin-like_PHP"/>
</dbReference>
<organism evidence="3 4">
    <name type="scientific">Uabimicrobium amorphum</name>
    <dbReference type="NCBI Taxonomy" id="2596890"/>
    <lineage>
        <taxon>Bacteria</taxon>
        <taxon>Pseudomonadati</taxon>
        <taxon>Planctomycetota</taxon>
        <taxon>Candidatus Uabimicrobiia</taxon>
        <taxon>Candidatus Uabimicrobiales</taxon>
        <taxon>Candidatus Uabimicrobiaceae</taxon>
        <taxon>Candidatus Uabimicrobium</taxon>
    </lineage>
</organism>
<dbReference type="InterPro" id="IPR051918">
    <property type="entry name" value="STPP_CPPED1"/>
</dbReference>
<gene>
    <name evidence="3" type="ORF">UABAM_04737</name>
</gene>
<dbReference type="KEGG" id="uam:UABAM_04737"/>
<feature type="domain" description="Calcineurin-like phosphoesterase" evidence="2">
    <location>
        <begin position="151"/>
        <end position="268"/>
    </location>
</feature>
<dbReference type="OrthoDB" id="9773856at2"/>
<reference evidence="3 4" key="1">
    <citation type="submission" date="2019-08" db="EMBL/GenBank/DDBJ databases">
        <title>Complete genome sequence of Candidatus Uab amorphum.</title>
        <authorList>
            <person name="Shiratori T."/>
            <person name="Suzuki S."/>
            <person name="Kakizawa Y."/>
            <person name="Ishida K."/>
        </authorList>
    </citation>
    <scope>NUCLEOTIDE SEQUENCE [LARGE SCALE GENOMIC DNA]</scope>
    <source>
        <strain evidence="3 4">SRT547</strain>
    </source>
</reference>
<feature type="transmembrane region" description="Helical" evidence="1">
    <location>
        <begin position="305"/>
        <end position="324"/>
    </location>
</feature>
<keyword evidence="1" id="KW-0472">Membrane</keyword>
<evidence type="ECO:0000259" key="2">
    <source>
        <dbReference type="Pfam" id="PF00149"/>
    </source>
</evidence>
<evidence type="ECO:0000313" key="3">
    <source>
        <dbReference type="EMBL" id="BBM86351.1"/>
    </source>
</evidence>
<sequence>MKILSPNLGCPLVVDVQGEDCSLPVIASLPITSWKSDIEAMEVQIVPSHSPDAPKFSLHIKNAYCIEHPDGTRSFSHIEQTRDVISLAVQQALVPSDHTIVHLEFCLSHVVDFVKEKHSNQLFDLQVTFEGRVVENIQSLYIASLGNRPVRLLQINDLHLAKRNDTLESYAATFGENSFINSNRHFRHVLQQINCMAQKGELDGVLIIGDLVDFSGVKLEEEIPGKDNNWQLFLKLVRESKLSVPIFTCTGNHDWRVYPYNLFHFGYHKDFGISKKLPFDPYHLNSPAEVKKTIKKFAKTSPVRSACIAASIFAFVFLIGILWATWPMTSWQLSLSLLLYVFVQYGIHTFSRLFVIRGTIPMCSDIRSLIPYFENITPYFNLAVRFGQSTIILMESGADIFYEETITQQSPHLQKQINIYKGISEGIVKTNGFWEKNLYSDFPQLHWLEEVLKLNPKGTIIAMHASIVCDFSTGTNQILLKEREGYVGHNRELFLQKCDKKVLAILTGHAHENAQVLLWRATNGEFYLRECCGFAKLPSSILLTTTAAVGPKYHKAEKPPYSRLWEITPTKIIRFDLHTGE</sequence>
<dbReference type="RefSeq" id="WP_151970414.1">
    <property type="nucleotide sequence ID" value="NZ_AP019860.1"/>
</dbReference>
<dbReference type="SUPFAM" id="SSF56300">
    <property type="entry name" value="Metallo-dependent phosphatases"/>
    <property type="match status" value="1"/>
</dbReference>
<keyword evidence="4" id="KW-1185">Reference proteome</keyword>
<keyword evidence="1" id="KW-0812">Transmembrane</keyword>
<evidence type="ECO:0000313" key="4">
    <source>
        <dbReference type="Proteomes" id="UP000326354"/>
    </source>
</evidence>
<dbReference type="AlphaFoldDB" id="A0A5S9IRY6"/>
<dbReference type="Proteomes" id="UP000326354">
    <property type="component" value="Chromosome"/>
</dbReference>
<proteinExistence type="predicted"/>
<dbReference type="Gene3D" id="3.60.21.10">
    <property type="match status" value="1"/>
</dbReference>
<dbReference type="PANTHER" id="PTHR43143:SF1">
    <property type="entry name" value="SERINE_THREONINE-PROTEIN PHOSPHATASE CPPED1"/>
    <property type="match status" value="1"/>
</dbReference>
<protein>
    <submittedName>
        <fullName evidence="3">3',5'-cyclic adenosine monophosphatephosphodiesterase CpdA</fullName>
    </submittedName>
</protein>
<dbReference type="InterPro" id="IPR029052">
    <property type="entry name" value="Metallo-depent_PP-like"/>
</dbReference>
<evidence type="ECO:0000256" key="1">
    <source>
        <dbReference type="SAM" id="Phobius"/>
    </source>
</evidence>
<feature type="transmembrane region" description="Helical" evidence="1">
    <location>
        <begin position="330"/>
        <end position="347"/>
    </location>
</feature>
<keyword evidence="1" id="KW-1133">Transmembrane helix</keyword>
<dbReference type="EMBL" id="AP019860">
    <property type="protein sequence ID" value="BBM86351.1"/>
    <property type="molecule type" value="Genomic_DNA"/>
</dbReference>
<accession>A0A5S9IRY6</accession>
<name>A0A5S9IRY6_UABAM</name>